<dbReference type="PANTHER" id="PTHR35770:SF1">
    <property type="entry name" value="U2 SMALL NUCLEAR RIBONUCLEOPROTEIN AUXILIARY FACTOR-LIKE PROTEIN"/>
    <property type="match status" value="1"/>
</dbReference>
<feature type="region of interest" description="Disordered" evidence="1">
    <location>
        <begin position="181"/>
        <end position="236"/>
    </location>
</feature>
<reference evidence="3" key="1">
    <citation type="journal article" date="2019" name="Gigascience">
        <title>De novo genome assembly of the endangered Acer yangbiense, a plant species with extremely small populations endemic to Yunnan Province, China.</title>
        <authorList>
            <person name="Yang J."/>
            <person name="Wariss H.M."/>
            <person name="Tao L."/>
            <person name="Zhang R."/>
            <person name="Yun Q."/>
            <person name="Hollingsworth P."/>
            <person name="Dao Z."/>
            <person name="Luo G."/>
            <person name="Guo H."/>
            <person name="Ma Y."/>
            <person name="Sun W."/>
        </authorList>
    </citation>
    <scope>NUCLEOTIDE SEQUENCE [LARGE SCALE GENOMIC DNA]</scope>
    <source>
        <strain evidence="3">cv. Malutang</strain>
    </source>
</reference>
<dbReference type="EMBL" id="VAHF01000006">
    <property type="protein sequence ID" value="TXG60332.1"/>
    <property type="molecule type" value="Genomic_DNA"/>
</dbReference>
<accession>A0A5C7HVV8</accession>
<comment type="caution">
    <text evidence="2">The sequence shown here is derived from an EMBL/GenBank/DDBJ whole genome shotgun (WGS) entry which is preliminary data.</text>
</comment>
<dbReference type="Proteomes" id="UP000323000">
    <property type="component" value="Chromosome 6"/>
</dbReference>
<name>A0A5C7HVV8_9ROSI</name>
<gene>
    <name evidence="2" type="ORF">EZV62_014905</name>
</gene>
<sequence>MGLEEFEPIFGEPKLEWVNPKDPSPPGRFLFHVHSPDSSHLSIHVTDFLSNTWEAKRTVSQLEDMRDDIGIGGSWSDFIEYLSASIKSEDVKLVFQTNSHSDVQFYHVPGIASAKLVAQKSKGMPRISISLTKLVGSAASEALANLSLGLFETFKSTQHILIQEQERSCLLTKVISAEKEKNEKIESQLEQHSKRQKSQNMNSSEMSNVSDPSTNNGLLNSPDKQSARDPVSSKVANRVIPAYRRAKVRGAVLLDTEDDKHN</sequence>
<evidence type="ECO:0000256" key="1">
    <source>
        <dbReference type="SAM" id="MobiDB-lite"/>
    </source>
</evidence>
<evidence type="ECO:0000313" key="3">
    <source>
        <dbReference type="Proteomes" id="UP000323000"/>
    </source>
</evidence>
<evidence type="ECO:0000313" key="2">
    <source>
        <dbReference type="EMBL" id="TXG60332.1"/>
    </source>
</evidence>
<protein>
    <submittedName>
        <fullName evidence="2">Uncharacterized protein</fullName>
    </submittedName>
</protein>
<feature type="compositionally biased region" description="Polar residues" evidence="1">
    <location>
        <begin position="198"/>
        <end position="224"/>
    </location>
</feature>
<dbReference type="AlphaFoldDB" id="A0A5C7HVV8"/>
<feature type="compositionally biased region" description="Basic and acidic residues" evidence="1">
    <location>
        <begin position="181"/>
        <end position="193"/>
    </location>
</feature>
<proteinExistence type="predicted"/>
<dbReference type="PANTHER" id="PTHR35770">
    <property type="entry name" value="U2 SMALL NUCLEAR RIBONUCLEOPROTEIN AUXILIARY FACTOR-LIKE PROTEIN"/>
    <property type="match status" value="1"/>
</dbReference>
<organism evidence="2 3">
    <name type="scientific">Acer yangbiense</name>
    <dbReference type="NCBI Taxonomy" id="1000413"/>
    <lineage>
        <taxon>Eukaryota</taxon>
        <taxon>Viridiplantae</taxon>
        <taxon>Streptophyta</taxon>
        <taxon>Embryophyta</taxon>
        <taxon>Tracheophyta</taxon>
        <taxon>Spermatophyta</taxon>
        <taxon>Magnoliopsida</taxon>
        <taxon>eudicotyledons</taxon>
        <taxon>Gunneridae</taxon>
        <taxon>Pentapetalae</taxon>
        <taxon>rosids</taxon>
        <taxon>malvids</taxon>
        <taxon>Sapindales</taxon>
        <taxon>Sapindaceae</taxon>
        <taxon>Hippocastanoideae</taxon>
        <taxon>Acereae</taxon>
        <taxon>Acer</taxon>
    </lineage>
</organism>
<keyword evidence="3" id="KW-1185">Reference proteome</keyword>